<accession>A0ACC6TUE4</accession>
<name>A0ACC6TUE4_9BURK</name>
<organism evidence="1 2">
    <name type="scientific">Paraburkholderia phymatum</name>
    <dbReference type="NCBI Taxonomy" id="148447"/>
    <lineage>
        <taxon>Bacteria</taxon>
        <taxon>Pseudomonadati</taxon>
        <taxon>Pseudomonadota</taxon>
        <taxon>Betaproteobacteria</taxon>
        <taxon>Burkholderiales</taxon>
        <taxon>Burkholderiaceae</taxon>
        <taxon>Paraburkholderia</taxon>
    </lineage>
</organism>
<dbReference type="EMBL" id="JBFRCH010000001">
    <property type="protein sequence ID" value="MEX3930860.1"/>
    <property type="molecule type" value="Genomic_DNA"/>
</dbReference>
<dbReference type="Proteomes" id="UP001558850">
    <property type="component" value="Unassembled WGS sequence"/>
</dbReference>
<proteinExistence type="predicted"/>
<comment type="caution">
    <text evidence="1">The sequence shown here is derived from an EMBL/GenBank/DDBJ whole genome shotgun (WGS) entry which is preliminary data.</text>
</comment>
<sequence>MSADQLIYSPQDFANGDFAKECAPCYDRFIELRILGIPRDLAIVDAFDMIAQGASLKNAEQLGLAAELNPYVKARFDAALEAKKPTQLWTANKSISRLLRLIENPNSKGSDKMAAIKELNVLCGITVIDEQGRSRVPNLNDLYASMLGATPEGPSPAPLQ</sequence>
<protein>
    <submittedName>
        <fullName evidence="1">Uncharacterized protein</fullName>
    </submittedName>
</protein>
<evidence type="ECO:0000313" key="2">
    <source>
        <dbReference type="Proteomes" id="UP001558850"/>
    </source>
</evidence>
<reference evidence="1" key="1">
    <citation type="submission" date="2024-07" db="EMBL/GenBank/DDBJ databases">
        <title>A survey of Mimosa microsymbionts across Brazilian biomes reveals a high diversity of Paraburkholderia nodulating endemic species, but also that Cupriavidus is common as a symbiont of widespread species.</title>
        <authorList>
            <person name="Rouws L."/>
            <person name="Barauna A."/>
            <person name="Beukes C."/>
            <person name="Rouws J.R.C."/>
            <person name="De Faria S.M."/>
            <person name="Gross E."/>
            <person name="Bueno Dos Reis Junior F."/>
            <person name="Simon M.F."/>
            <person name="Maluk M."/>
            <person name="Odee D.W."/>
            <person name="Kenicer G."/>
            <person name="Young J.P.W."/>
            <person name="Reis V.M."/>
            <person name="Zilli J."/>
            <person name="James E.K."/>
        </authorList>
    </citation>
    <scope>NUCLEOTIDE SEQUENCE</scope>
    <source>
        <strain evidence="1">EG181B</strain>
    </source>
</reference>
<keyword evidence="2" id="KW-1185">Reference proteome</keyword>
<gene>
    <name evidence="1" type="ORF">AB4Y32_03405</name>
</gene>
<evidence type="ECO:0000313" key="1">
    <source>
        <dbReference type="EMBL" id="MEX3930860.1"/>
    </source>
</evidence>